<keyword evidence="2 4" id="KW-0464">Manganese</keyword>
<dbReference type="PIRSF" id="PIRSF000906">
    <property type="entry name" value="FBPtase_Bacill"/>
    <property type="match status" value="1"/>
</dbReference>
<evidence type="ECO:0000256" key="4">
    <source>
        <dbReference type="HAMAP-Rule" id="MF_01854"/>
    </source>
</evidence>
<accession>A0A3N4GU58</accession>
<comment type="catalytic activity">
    <reaction evidence="4">
        <text>beta-D-fructose 1,6-bisphosphate + H2O = beta-D-fructose 6-phosphate + phosphate</text>
        <dbReference type="Rhea" id="RHEA:11064"/>
        <dbReference type="ChEBI" id="CHEBI:15377"/>
        <dbReference type="ChEBI" id="CHEBI:32966"/>
        <dbReference type="ChEBI" id="CHEBI:43474"/>
        <dbReference type="ChEBI" id="CHEBI:57634"/>
        <dbReference type="EC" id="3.1.3.11"/>
    </reaction>
</comment>
<evidence type="ECO:0000313" key="6">
    <source>
        <dbReference type="Proteomes" id="UP000273977"/>
    </source>
</evidence>
<dbReference type="SUPFAM" id="SSF56300">
    <property type="entry name" value="Metallo-dependent phosphatases"/>
    <property type="match status" value="1"/>
</dbReference>
<protein>
    <recommendedName>
        <fullName evidence="4">Fructose-1,6-bisphosphatase class 3</fullName>
        <shortName evidence="4">FBPase class 3</shortName>
        <ecNumber evidence="4">3.1.3.11</ecNumber>
    </recommendedName>
    <alternativeName>
        <fullName evidence="4">D-fructose-1,6-bisphosphate 1-phosphohydrolase class 3</fullName>
    </alternativeName>
</protein>
<keyword evidence="6" id="KW-1185">Reference proteome</keyword>
<reference evidence="5 6" key="1">
    <citation type="submission" date="2018-11" db="EMBL/GenBank/DDBJ databases">
        <title>Aerococcus sp. SJQ22, whole genome shotgun sequence.</title>
        <authorList>
            <person name="Sun L."/>
            <person name="Gao X."/>
            <person name="Chen W."/>
            <person name="Huang K."/>
        </authorList>
    </citation>
    <scope>NUCLEOTIDE SEQUENCE [LARGE SCALE GENOMIC DNA]</scope>
    <source>
        <strain evidence="5 6">SJQ22</strain>
    </source>
</reference>
<evidence type="ECO:0000256" key="3">
    <source>
        <dbReference type="ARBA" id="ARBA00023277"/>
    </source>
</evidence>
<dbReference type="UniPathway" id="UPA00138"/>
<dbReference type="Pfam" id="PF06874">
    <property type="entry name" value="FBPase_2"/>
    <property type="match status" value="1"/>
</dbReference>
<gene>
    <name evidence="4" type="primary">fbp</name>
    <name evidence="5" type="ORF">EF384_00765</name>
</gene>
<dbReference type="OrthoDB" id="9779903at2"/>
<evidence type="ECO:0000256" key="2">
    <source>
        <dbReference type="ARBA" id="ARBA00023211"/>
    </source>
</evidence>
<dbReference type="AlphaFoldDB" id="A0A3N4GU58"/>
<keyword evidence="1 4" id="KW-0378">Hydrolase</keyword>
<dbReference type="Proteomes" id="UP000273977">
    <property type="component" value="Unassembled WGS sequence"/>
</dbReference>
<dbReference type="EMBL" id="RKMG01000002">
    <property type="protein sequence ID" value="RPA64977.1"/>
    <property type="molecule type" value="Genomic_DNA"/>
</dbReference>
<dbReference type="RefSeq" id="WP_123779084.1">
    <property type="nucleotide sequence ID" value="NZ_RKMG01000002.1"/>
</dbReference>
<comment type="similarity">
    <text evidence="4">Belongs to the FBPase class 3 family.</text>
</comment>
<comment type="pathway">
    <text evidence="4">Carbohydrate biosynthesis; gluconeogenesis.</text>
</comment>
<evidence type="ECO:0000256" key="1">
    <source>
        <dbReference type="ARBA" id="ARBA00022801"/>
    </source>
</evidence>
<comment type="cofactor">
    <cofactor evidence="4">
        <name>Mn(2+)</name>
        <dbReference type="ChEBI" id="CHEBI:29035"/>
    </cofactor>
</comment>
<dbReference type="HAMAP" id="MF_01854">
    <property type="entry name" value="FBPase_class3"/>
    <property type="match status" value="1"/>
</dbReference>
<comment type="caution">
    <text evidence="5">The sequence shown here is derived from an EMBL/GenBank/DDBJ whole genome shotgun (WGS) entry which is preliminary data.</text>
</comment>
<proteinExistence type="inferred from homology"/>
<dbReference type="GO" id="GO:0042132">
    <property type="term" value="F:fructose 1,6-bisphosphate 1-phosphatase activity"/>
    <property type="evidence" value="ECO:0007669"/>
    <property type="project" value="UniProtKB-UniRule"/>
</dbReference>
<dbReference type="Gene3D" id="3.60.21.10">
    <property type="match status" value="1"/>
</dbReference>
<evidence type="ECO:0000313" key="5">
    <source>
        <dbReference type="EMBL" id="RPA64977.1"/>
    </source>
</evidence>
<dbReference type="EC" id="3.1.3.11" evidence="4"/>
<sequence>MNYNDRYLLLLSEQFPDIASVTTEIINLEAIMELPKATEHFISDLHGEYDSVSHVIRNGSGNIKEKIREVFQNRLSTSEMNQLATIVYYPEEKLASILKDVHDEAARNEFYTLTISRMIELAQFVVSKYTRSKVRKAMPADMSYILDELIFKDSVLTNKGSYYWNIIQNVIELGAANRLISALSELMRELVVDHLHVLGDIYDRGPSPDKIIDLLAQQKSIDIQWGNHDAIWMGAASGSRVLIANVLRICARYDNLEIIEDGYGISLRPLVAFAETTYPDEGINEFLPKIDESVDHFPEEIKQIAKMQQAITIIQFKLEAQVIQRHPEFHTDNRLFLDKIDYEKGTVVVDGKTYPLKNTVFPTIDPNDPFKLTEDEEYVMAKLQAGFLNSERLQKHIAYLYSKGSLYKVYNDNLLYHGCIPMNEDKSFKLVVIHGRAYAGRALLDQFEKAMRQAYASKGPDEDANPDLDYMWYIWQGEGSSLFGKTKMTTFERYYIEDAETHEEPKNIYYQLRNDKACAESILEEFGVPADKGHIVNGHTPVKERKGEDPIKAEGKLLVIDGGFSKAYQPTTGLAGYTLLYNSFGMLLVSHQPFSSIEDAVENETDIVSTRRIVDKELDRLKVRQTDVGVKLKDQVIQLKKLLQAYRNGTIRPRVV</sequence>
<name>A0A3N4GU58_9LACT</name>
<dbReference type="InterPro" id="IPR029052">
    <property type="entry name" value="Metallo-depent_PP-like"/>
</dbReference>
<dbReference type="GO" id="GO:0006094">
    <property type="term" value="P:gluconeogenesis"/>
    <property type="evidence" value="ECO:0007669"/>
    <property type="project" value="UniProtKB-UniRule"/>
</dbReference>
<dbReference type="InterPro" id="IPR009164">
    <property type="entry name" value="FBPtase_class3"/>
</dbReference>
<keyword evidence="3 4" id="KW-0119">Carbohydrate metabolism</keyword>
<organism evidence="5 6">
    <name type="scientific">Aerococcus agrisoli</name>
    <dbReference type="NCBI Taxonomy" id="2487350"/>
    <lineage>
        <taxon>Bacteria</taxon>
        <taxon>Bacillati</taxon>
        <taxon>Bacillota</taxon>
        <taxon>Bacilli</taxon>
        <taxon>Lactobacillales</taxon>
        <taxon>Aerococcaceae</taxon>
        <taxon>Aerococcus</taxon>
    </lineage>
</organism>